<proteinExistence type="inferred from homology"/>
<evidence type="ECO:0000256" key="6">
    <source>
        <dbReference type="ARBA" id="ARBA00023136"/>
    </source>
</evidence>
<dbReference type="InterPro" id="IPR043148">
    <property type="entry name" value="TagF_C"/>
</dbReference>
<reference evidence="7 8" key="1">
    <citation type="submission" date="2024-09" db="EMBL/GenBank/DDBJ databases">
        <authorList>
            <person name="Sun Q."/>
            <person name="Mori K."/>
        </authorList>
    </citation>
    <scope>NUCLEOTIDE SEQUENCE [LARGE SCALE GENOMIC DNA]</scope>
    <source>
        <strain evidence="7 8">TBRC 4576</strain>
    </source>
</reference>
<evidence type="ECO:0000313" key="7">
    <source>
        <dbReference type="EMBL" id="MFB9768729.1"/>
    </source>
</evidence>
<evidence type="ECO:0000256" key="1">
    <source>
        <dbReference type="ARBA" id="ARBA00004202"/>
    </source>
</evidence>
<keyword evidence="8" id="KW-1185">Reference proteome</keyword>
<dbReference type="SUPFAM" id="SSF53756">
    <property type="entry name" value="UDP-Glycosyltransferase/glycogen phosphorylase"/>
    <property type="match status" value="1"/>
</dbReference>
<comment type="subcellular location">
    <subcellularLocation>
        <location evidence="1">Cell membrane</location>
        <topology evidence="1">Peripheral membrane protein</topology>
    </subcellularLocation>
</comment>
<evidence type="ECO:0000256" key="2">
    <source>
        <dbReference type="ARBA" id="ARBA00010488"/>
    </source>
</evidence>
<organism evidence="7 8">
    <name type="scientific">Lactiplantibacillus modestisalitolerans</name>
    <dbReference type="NCBI Taxonomy" id="1457219"/>
    <lineage>
        <taxon>Bacteria</taxon>
        <taxon>Bacillati</taxon>
        <taxon>Bacillota</taxon>
        <taxon>Bacilli</taxon>
        <taxon>Lactobacillales</taxon>
        <taxon>Lactobacillaceae</taxon>
        <taxon>Lactiplantibacillus</taxon>
    </lineage>
</organism>
<keyword evidence="6" id="KW-0472">Membrane</keyword>
<dbReference type="InterPro" id="IPR043149">
    <property type="entry name" value="TagF_N"/>
</dbReference>
<comment type="caution">
    <text evidence="7">The sequence shown here is derived from an EMBL/GenBank/DDBJ whole genome shotgun (WGS) entry which is preliminary data.</text>
</comment>
<keyword evidence="4" id="KW-0808">Transferase</keyword>
<gene>
    <name evidence="7" type="ORF">ACFFLI_02430</name>
</gene>
<accession>A0ABV5WRE6</accession>
<dbReference type="Proteomes" id="UP001589691">
    <property type="component" value="Unassembled WGS sequence"/>
</dbReference>
<dbReference type="PANTHER" id="PTHR37316:SF3">
    <property type="entry name" value="TEICHOIC ACID GLYCEROL-PHOSPHATE TRANSFERASE"/>
    <property type="match status" value="1"/>
</dbReference>
<comment type="similarity">
    <text evidence="2">Belongs to the CDP-glycerol glycerophosphotransferase family.</text>
</comment>
<dbReference type="EMBL" id="JBHLZY010000005">
    <property type="protein sequence ID" value="MFB9768729.1"/>
    <property type="molecule type" value="Genomic_DNA"/>
</dbReference>
<evidence type="ECO:0000313" key="8">
    <source>
        <dbReference type="Proteomes" id="UP001589691"/>
    </source>
</evidence>
<dbReference type="InterPro" id="IPR051612">
    <property type="entry name" value="Teichoic_Acid_Biosynth"/>
</dbReference>
<dbReference type="RefSeq" id="WP_137642241.1">
    <property type="nucleotide sequence ID" value="NZ_BJEA01000007.1"/>
</dbReference>
<evidence type="ECO:0000256" key="3">
    <source>
        <dbReference type="ARBA" id="ARBA00022475"/>
    </source>
</evidence>
<keyword evidence="3" id="KW-1003">Cell membrane</keyword>
<name>A0ABV5WRE6_9LACO</name>
<evidence type="ECO:0000256" key="4">
    <source>
        <dbReference type="ARBA" id="ARBA00022679"/>
    </source>
</evidence>
<dbReference type="PANTHER" id="PTHR37316">
    <property type="entry name" value="TEICHOIC ACID GLYCEROL-PHOSPHATE PRIMASE"/>
    <property type="match status" value="1"/>
</dbReference>
<dbReference type="Gene3D" id="3.40.50.11820">
    <property type="match status" value="1"/>
</dbReference>
<keyword evidence="5" id="KW-0777">Teichoic acid biosynthesis</keyword>
<protein>
    <submittedName>
        <fullName evidence="7">CDP-glycerol glycerophosphotransferase family protein</fullName>
    </submittedName>
</protein>
<dbReference type="InterPro" id="IPR007554">
    <property type="entry name" value="Glycerophosphate_synth"/>
</dbReference>
<sequence length="396" mass="46749">MTLKELVSLGYRKLFNIIATLRPVKKHLVLFEAFSGKVPMDNPLYIYLALKKAHPEWQLIWGVKRRFLKEAKEKYPEFNFIARFSLDWLRVAPVAEYWVLNARMPYWLKKNKGTTFIQTWHGTPLKRLGLDIPNVSMPGTNTHNYYKNFTTDSHRWDYLIAPNQFSKTIFKHAFDFKNHFLDYGYPRNDRLVHDRNNLSEINRLKKKIIGRTTGRVILYAPTWRDDFFIRKGMYKMSLPFSLQKIINQLGSNDTLIIRPHYLVAESIDISGFEHNVHLCVDEDINDLYLISDLLITDYSSVMFDFAILNRPMLFYPYDLNHYQGDIRGFYFDYNEVPGPIVTSETDFMEKLNQFLINGHYPEYSAKMASFRAKFTDWEHGTASQQVVKLIETLSTK</sequence>
<dbReference type="Pfam" id="PF04464">
    <property type="entry name" value="Glyphos_transf"/>
    <property type="match status" value="1"/>
</dbReference>
<dbReference type="Gene3D" id="3.40.50.12580">
    <property type="match status" value="1"/>
</dbReference>
<evidence type="ECO:0000256" key="5">
    <source>
        <dbReference type="ARBA" id="ARBA00022944"/>
    </source>
</evidence>